<dbReference type="EMBL" id="CP007139">
    <property type="protein sequence ID" value="AIE86972.1"/>
    <property type="molecule type" value="Genomic_DNA"/>
</dbReference>
<protein>
    <submittedName>
        <fullName evidence="1">Uncharacterized protein</fullName>
    </submittedName>
</protein>
<dbReference type="AlphaFoldDB" id="A0A068NUD6"/>
<name>A0A068NUD6_FIMGI</name>
<dbReference type="Proteomes" id="UP000027982">
    <property type="component" value="Chromosome"/>
</dbReference>
<evidence type="ECO:0000313" key="1">
    <source>
        <dbReference type="EMBL" id="AIE86972.1"/>
    </source>
</evidence>
<keyword evidence="2" id="KW-1185">Reference proteome</keyword>
<reference evidence="1 2" key="1">
    <citation type="journal article" date="2014" name="PLoS ONE">
        <title>The first complete genome sequence of the class fimbriimonadia in the phylum armatimonadetes.</title>
        <authorList>
            <person name="Hu Z.Y."/>
            <person name="Wang Y.Z."/>
            <person name="Im W.T."/>
            <person name="Wang S.Y."/>
            <person name="Zhao G.P."/>
            <person name="Zheng H.J."/>
            <person name="Quan Z.X."/>
        </authorList>
    </citation>
    <scope>NUCLEOTIDE SEQUENCE [LARGE SCALE GENOMIC DNA]</scope>
    <source>
        <strain evidence="1">Gsoil 348</strain>
    </source>
</reference>
<proteinExistence type="predicted"/>
<dbReference type="STRING" id="661478.OP10G_3604"/>
<gene>
    <name evidence="1" type="ORF">OP10G_3604</name>
</gene>
<dbReference type="HOGENOM" id="CLU_2167233_0_0_0"/>
<evidence type="ECO:0000313" key="2">
    <source>
        <dbReference type="Proteomes" id="UP000027982"/>
    </source>
</evidence>
<organism evidence="1 2">
    <name type="scientific">Fimbriimonas ginsengisoli Gsoil 348</name>
    <dbReference type="NCBI Taxonomy" id="661478"/>
    <lineage>
        <taxon>Bacteria</taxon>
        <taxon>Bacillati</taxon>
        <taxon>Armatimonadota</taxon>
        <taxon>Fimbriimonadia</taxon>
        <taxon>Fimbriimonadales</taxon>
        <taxon>Fimbriimonadaceae</taxon>
        <taxon>Fimbriimonas</taxon>
    </lineage>
</organism>
<accession>A0A068NUD6</accession>
<dbReference type="KEGG" id="fgi:OP10G_3604"/>
<sequence length="110" mass="12707">MRYVEETAGFDSAHPVLLHVYGHGLPASTFFYRGPGEMLSRALIRMGWFGFIGTAEREIPSLVERKFVEGLTERLAIQPFHVPEPPTEESEWEEWEDSESLRWRGVRRSA</sequence>